<gene>
    <name evidence="1" type="ORF">RFULGI_LOCUS13848</name>
</gene>
<sequence>KDVNKQNQTNLIIARINGTTPLIRTTNTPNINTFDGQWPSVLNHFKKKKDQTQHDLEWEELFLRINHSLFSRWKKFHQLIVLLFEKSALKKIPVDFAIQQLN</sequence>
<dbReference type="AlphaFoldDB" id="A0A9N9IWH4"/>
<dbReference type="OrthoDB" id="10361841at2759"/>
<dbReference type="EMBL" id="CAJVPZ010037904">
    <property type="protein sequence ID" value="CAG8754532.1"/>
    <property type="molecule type" value="Genomic_DNA"/>
</dbReference>
<evidence type="ECO:0000313" key="2">
    <source>
        <dbReference type="Proteomes" id="UP000789396"/>
    </source>
</evidence>
<evidence type="ECO:0000313" key="1">
    <source>
        <dbReference type="EMBL" id="CAG8754532.1"/>
    </source>
</evidence>
<organism evidence="1 2">
    <name type="scientific">Racocetra fulgida</name>
    <dbReference type="NCBI Taxonomy" id="60492"/>
    <lineage>
        <taxon>Eukaryota</taxon>
        <taxon>Fungi</taxon>
        <taxon>Fungi incertae sedis</taxon>
        <taxon>Mucoromycota</taxon>
        <taxon>Glomeromycotina</taxon>
        <taxon>Glomeromycetes</taxon>
        <taxon>Diversisporales</taxon>
        <taxon>Gigasporaceae</taxon>
        <taxon>Racocetra</taxon>
    </lineage>
</organism>
<dbReference type="Proteomes" id="UP000789396">
    <property type="component" value="Unassembled WGS sequence"/>
</dbReference>
<protein>
    <submittedName>
        <fullName evidence="1">3696_t:CDS:1</fullName>
    </submittedName>
</protein>
<comment type="caution">
    <text evidence="1">The sequence shown here is derived from an EMBL/GenBank/DDBJ whole genome shotgun (WGS) entry which is preliminary data.</text>
</comment>
<feature type="non-terminal residue" evidence="1">
    <location>
        <position position="1"/>
    </location>
</feature>
<reference evidence="1" key="1">
    <citation type="submission" date="2021-06" db="EMBL/GenBank/DDBJ databases">
        <authorList>
            <person name="Kallberg Y."/>
            <person name="Tangrot J."/>
            <person name="Rosling A."/>
        </authorList>
    </citation>
    <scope>NUCLEOTIDE SEQUENCE</scope>
    <source>
        <strain evidence="1">IN212</strain>
    </source>
</reference>
<feature type="non-terminal residue" evidence="1">
    <location>
        <position position="102"/>
    </location>
</feature>
<name>A0A9N9IWH4_9GLOM</name>
<accession>A0A9N9IWH4</accession>
<proteinExistence type="predicted"/>
<keyword evidence="2" id="KW-1185">Reference proteome</keyword>